<evidence type="ECO:0000256" key="3">
    <source>
        <dbReference type="ARBA" id="ARBA00012438"/>
    </source>
</evidence>
<keyword evidence="9 12" id="KW-1133">Transmembrane helix</keyword>
<evidence type="ECO:0000256" key="9">
    <source>
        <dbReference type="ARBA" id="ARBA00022989"/>
    </source>
</evidence>
<gene>
    <name evidence="14" type="ORF">EDC65_0455</name>
</gene>
<comment type="caution">
    <text evidence="14">The sequence shown here is derived from an EMBL/GenBank/DDBJ whole genome shotgun (WGS) entry which is preliminary data.</text>
</comment>
<dbReference type="Pfam" id="PF02518">
    <property type="entry name" value="HATPase_c"/>
    <property type="match status" value="1"/>
</dbReference>
<comment type="subcellular location">
    <subcellularLocation>
        <location evidence="2">Cell membrane</location>
        <topology evidence="2">Multi-pass membrane protein</topology>
    </subcellularLocation>
</comment>
<evidence type="ECO:0000313" key="14">
    <source>
        <dbReference type="EMBL" id="ROQ01277.1"/>
    </source>
</evidence>
<dbReference type="Pfam" id="PF05231">
    <property type="entry name" value="MASE1"/>
    <property type="match status" value="1"/>
</dbReference>
<dbReference type="InterPro" id="IPR036097">
    <property type="entry name" value="HisK_dim/P_sf"/>
</dbReference>
<dbReference type="SUPFAM" id="SSF47384">
    <property type="entry name" value="Homodimeric domain of signal transducing histidine kinase"/>
    <property type="match status" value="1"/>
</dbReference>
<dbReference type="PRINTS" id="PR00344">
    <property type="entry name" value="BCTRLSENSOR"/>
</dbReference>
<evidence type="ECO:0000256" key="12">
    <source>
        <dbReference type="SAM" id="Phobius"/>
    </source>
</evidence>
<dbReference type="PANTHER" id="PTHR43711:SF26">
    <property type="entry name" value="SENSOR HISTIDINE KINASE RCSC"/>
    <property type="match status" value="1"/>
</dbReference>
<dbReference type="PROSITE" id="PS50109">
    <property type="entry name" value="HIS_KIN"/>
    <property type="match status" value="1"/>
</dbReference>
<keyword evidence="15" id="KW-1185">Reference proteome</keyword>
<dbReference type="GO" id="GO:0005886">
    <property type="term" value="C:plasma membrane"/>
    <property type="evidence" value="ECO:0007669"/>
    <property type="project" value="UniProtKB-SubCell"/>
</dbReference>
<keyword evidence="5" id="KW-0597">Phosphoprotein</keyword>
<keyword evidence="4" id="KW-1003">Cell membrane</keyword>
<feature type="transmembrane region" description="Helical" evidence="12">
    <location>
        <begin position="74"/>
        <end position="100"/>
    </location>
</feature>
<evidence type="ECO:0000256" key="7">
    <source>
        <dbReference type="ARBA" id="ARBA00022692"/>
    </source>
</evidence>
<dbReference type="InterPro" id="IPR007895">
    <property type="entry name" value="MASE1"/>
</dbReference>
<dbReference type="EMBL" id="RJKX01000011">
    <property type="protein sequence ID" value="ROQ01277.1"/>
    <property type="molecule type" value="Genomic_DNA"/>
</dbReference>
<dbReference type="PANTHER" id="PTHR43711">
    <property type="entry name" value="TWO-COMPONENT HISTIDINE KINASE"/>
    <property type="match status" value="1"/>
</dbReference>
<feature type="transmembrane region" description="Helical" evidence="12">
    <location>
        <begin position="180"/>
        <end position="203"/>
    </location>
</feature>
<evidence type="ECO:0000256" key="8">
    <source>
        <dbReference type="ARBA" id="ARBA00022777"/>
    </source>
</evidence>
<feature type="domain" description="Histidine kinase" evidence="13">
    <location>
        <begin position="337"/>
        <end position="553"/>
    </location>
</feature>
<keyword evidence="10" id="KW-0902">Two-component regulatory system</keyword>
<keyword evidence="11 12" id="KW-0472">Membrane</keyword>
<dbReference type="CDD" id="cd00082">
    <property type="entry name" value="HisKA"/>
    <property type="match status" value="1"/>
</dbReference>
<sequence>MSVSASAELTPAPSSGGGSIWSTARSGTFGPAHWIGANVAAAIGYCVLGMAVSQFFAVYGLFPAPIWLPASIAVVAASLGGIRLMPGIFLGSFVVNYLVLHASLPAALLISLGNSLGPIIGAAVLARFRPARGVFTRFSGVVAFILCNVLLHPAITASTGTLALAMTADMDASQLYSIWVQWWLCDSGGTLCFAPALLLLLGIERETHAAAPELLRRNLAITAAVAVGAIALFATLPLPGAIPWGLPFLLVIPLSWVALRVSLRAAYSLVALVAVVAAAATVAGFGPFQGPGVGNPLQLVGVLIVLLALTVLTIVSLVAELREAEASSRAKSMLLAAASHDLRTPLNAMIGFADLMRTETWGPVGNPRYRKYVEHIHESGLLLAEIVNGVLDLTKIEAGRQELSPRRLDWTEVSEGCLRLLAPQAAQKGVILSARAVPGLAVHADEVAIRQILLNLLANAVKFTPEGGHVVLHAGAEADGTVVIEVVDDGIGMDAAGVAKALEPFGQVGSHAGGTGLGLPIAARLADLHGGRLTIASEPGRGTTVRVTFPPPAEAAE</sequence>
<proteinExistence type="predicted"/>
<evidence type="ECO:0000256" key="10">
    <source>
        <dbReference type="ARBA" id="ARBA00023012"/>
    </source>
</evidence>
<dbReference type="GO" id="GO:0000155">
    <property type="term" value="F:phosphorelay sensor kinase activity"/>
    <property type="evidence" value="ECO:0007669"/>
    <property type="project" value="InterPro"/>
</dbReference>
<evidence type="ECO:0000256" key="6">
    <source>
        <dbReference type="ARBA" id="ARBA00022679"/>
    </source>
</evidence>
<organism evidence="14 15">
    <name type="scientific">Stella humosa</name>
    <dbReference type="NCBI Taxonomy" id="94"/>
    <lineage>
        <taxon>Bacteria</taxon>
        <taxon>Pseudomonadati</taxon>
        <taxon>Pseudomonadota</taxon>
        <taxon>Alphaproteobacteria</taxon>
        <taxon>Rhodospirillales</taxon>
        <taxon>Stellaceae</taxon>
        <taxon>Stella</taxon>
    </lineage>
</organism>
<feature type="transmembrane region" description="Helical" evidence="12">
    <location>
        <begin position="106"/>
        <end position="126"/>
    </location>
</feature>
<feature type="transmembrane region" description="Helical" evidence="12">
    <location>
        <begin position="266"/>
        <end position="285"/>
    </location>
</feature>
<dbReference type="InterPro" id="IPR036890">
    <property type="entry name" value="HATPase_C_sf"/>
</dbReference>
<dbReference type="InterPro" id="IPR050736">
    <property type="entry name" value="Sensor_HK_Regulatory"/>
</dbReference>
<feature type="transmembrane region" description="Helical" evidence="12">
    <location>
        <begin position="215"/>
        <end position="235"/>
    </location>
</feature>
<dbReference type="InterPro" id="IPR003594">
    <property type="entry name" value="HATPase_dom"/>
</dbReference>
<evidence type="ECO:0000256" key="4">
    <source>
        <dbReference type="ARBA" id="ARBA00022475"/>
    </source>
</evidence>
<feature type="transmembrane region" description="Helical" evidence="12">
    <location>
        <begin position="241"/>
        <end position="259"/>
    </location>
</feature>
<dbReference type="SUPFAM" id="SSF55874">
    <property type="entry name" value="ATPase domain of HSP90 chaperone/DNA topoisomerase II/histidine kinase"/>
    <property type="match status" value="1"/>
</dbReference>
<evidence type="ECO:0000256" key="11">
    <source>
        <dbReference type="ARBA" id="ARBA00023136"/>
    </source>
</evidence>
<dbReference type="SMART" id="SM00387">
    <property type="entry name" value="HATPase_c"/>
    <property type="match status" value="1"/>
</dbReference>
<evidence type="ECO:0000256" key="1">
    <source>
        <dbReference type="ARBA" id="ARBA00000085"/>
    </source>
</evidence>
<dbReference type="InterPro" id="IPR004358">
    <property type="entry name" value="Sig_transdc_His_kin-like_C"/>
</dbReference>
<feature type="transmembrane region" description="Helical" evidence="12">
    <location>
        <begin position="297"/>
        <end position="319"/>
    </location>
</feature>
<evidence type="ECO:0000256" key="2">
    <source>
        <dbReference type="ARBA" id="ARBA00004651"/>
    </source>
</evidence>
<dbReference type="EC" id="2.7.13.3" evidence="3"/>
<dbReference type="Pfam" id="PF00512">
    <property type="entry name" value="HisKA"/>
    <property type="match status" value="1"/>
</dbReference>
<dbReference type="InterPro" id="IPR003661">
    <property type="entry name" value="HisK_dim/P_dom"/>
</dbReference>
<comment type="catalytic activity">
    <reaction evidence="1">
        <text>ATP + protein L-histidine = ADP + protein N-phospho-L-histidine.</text>
        <dbReference type="EC" id="2.7.13.3"/>
    </reaction>
</comment>
<reference evidence="14 15" key="1">
    <citation type="submission" date="2018-11" db="EMBL/GenBank/DDBJ databases">
        <title>Genomic Encyclopedia of Type Strains, Phase IV (KMG-IV): sequencing the most valuable type-strain genomes for metagenomic binning, comparative biology and taxonomic classification.</title>
        <authorList>
            <person name="Goeker M."/>
        </authorList>
    </citation>
    <scope>NUCLEOTIDE SEQUENCE [LARGE SCALE GENOMIC DNA]</scope>
    <source>
        <strain evidence="14 15">DSM 5900</strain>
    </source>
</reference>
<dbReference type="AlphaFoldDB" id="A0A3N1MF06"/>
<keyword evidence="7 12" id="KW-0812">Transmembrane</keyword>
<keyword evidence="6" id="KW-0808">Transferase</keyword>
<accession>A0A3N1MF06</accession>
<dbReference type="Gene3D" id="1.10.287.130">
    <property type="match status" value="1"/>
</dbReference>
<name>A0A3N1MF06_9PROT</name>
<dbReference type="SMART" id="SM00388">
    <property type="entry name" value="HisKA"/>
    <property type="match status" value="1"/>
</dbReference>
<protein>
    <recommendedName>
        <fullName evidence="3">histidine kinase</fullName>
        <ecNumber evidence="3">2.7.13.3</ecNumber>
    </recommendedName>
</protein>
<evidence type="ECO:0000256" key="5">
    <source>
        <dbReference type="ARBA" id="ARBA00022553"/>
    </source>
</evidence>
<keyword evidence="8 14" id="KW-0418">Kinase</keyword>
<evidence type="ECO:0000313" key="15">
    <source>
        <dbReference type="Proteomes" id="UP000278222"/>
    </source>
</evidence>
<dbReference type="InterPro" id="IPR005467">
    <property type="entry name" value="His_kinase_dom"/>
</dbReference>
<dbReference type="OrthoDB" id="8477705at2"/>
<dbReference type="Gene3D" id="3.30.565.10">
    <property type="entry name" value="Histidine kinase-like ATPase, C-terminal domain"/>
    <property type="match status" value="1"/>
</dbReference>
<feature type="transmembrane region" description="Helical" evidence="12">
    <location>
        <begin position="138"/>
        <end position="168"/>
    </location>
</feature>
<dbReference type="Proteomes" id="UP000278222">
    <property type="component" value="Unassembled WGS sequence"/>
</dbReference>
<feature type="transmembrane region" description="Helical" evidence="12">
    <location>
        <begin position="39"/>
        <end position="62"/>
    </location>
</feature>
<evidence type="ECO:0000259" key="13">
    <source>
        <dbReference type="PROSITE" id="PS50109"/>
    </source>
</evidence>